<name>A0A8A1M8L8_AJECA</name>
<dbReference type="PANTHER" id="PTHR46172:SF1">
    <property type="entry name" value="DNA POLYMERASE EPSILON SUBUNIT 3"/>
    <property type="match status" value="1"/>
</dbReference>
<evidence type="ECO:0000313" key="8">
    <source>
        <dbReference type="EMBL" id="QSS60822.1"/>
    </source>
</evidence>
<sequence>MSPRKSTSSVAEANSHEEEQQAAAESSKTAGSGTDPIETGVNVESVLPPNTSIQKDALLAISKAATVFVSYLSSHANEETEKKTITPQDVFAALSQIEFDAFLPRLERELAVYTEAAAEKRRGKKDRKSGAATTAATMGIETGAGAVGNVGAASAADGAGSVEDGIEPGAKRLKRGGEGATEMAIRRSRPGIGNGGVAEVEGEPGEVGGGGDGDETEEMEEDVLDEDEEEDEEEEEEEEGGDGEEEDEEEATQNSDRDGDEIDIDGDASDTAKRRNAGMHPDLDSGLESDSDGL</sequence>
<dbReference type="VEuPathDB" id="FungiDB:I7I51_05626"/>
<dbReference type="InterPro" id="IPR051377">
    <property type="entry name" value="DNA_Pol-Epsilon_Subunit"/>
</dbReference>
<dbReference type="InterPro" id="IPR003958">
    <property type="entry name" value="CBFA_NFYB_domain"/>
</dbReference>
<feature type="compositionally biased region" description="Acidic residues" evidence="6">
    <location>
        <begin position="285"/>
        <end position="294"/>
    </location>
</feature>
<proteinExistence type="predicted"/>
<keyword evidence="2" id="KW-0235">DNA replication</keyword>
<evidence type="ECO:0000313" key="9">
    <source>
        <dbReference type="Proteomes" id="UP000663671"/>
    </source>
</evidence>
<dbReference type="PANTHER" id="PTHR46172">
    <property type="entry name" value="DNA POLYMERASE EPSILON SUBUNIT 3"/>
    <property type="match status" value="1"/>
</dbReference>
<dbReference type="EMBL" id="CP069110">
    <property type="protein sequence ID" value="QSS60822.1"/>
    <property type="molecule type" value="Genomic_DNA"/>
</dbReference>
<dbReference type="Pfam" id="PF00808">
    <property type="entry name" value="CBFD_NFYB_HMF"/>
    <property type="match status" value="1"/>
</dbReference>
<dbReference type="GO" id="GO:0008623">
    <property type="term" value="C:CHRAC"/>
    <property type="evidence" value="ECO:0007669"/>
    <property type="project" value="TreeGrafter"/>
</dbReference>
<evidence type="ECO:0000256" key="2">
    <source>
        <dbReference type="ARBA" id="ARBA00022705"/>
    </source>
</evidence>
<feature type="region of interest" description="Disordered" evidence="6">
    <location>
        <begin position="117"/>
        <end position="294"/>
    </location>
</feature>
<feature type="domain" description="Transcription factor CBF/NF-Y/archaeal histone" evidence="7">
    <location>
        <begin position="48"/>
        <end position="94"/>
    </location>
</feature>
<dbReference type="GO" id="GO:0006272">
    <property type="term" value="P:leading strand elongation"/>
    <property type="evidence" value="ECO:0007669"/>
    <property type="project" value="TreeGrafter"/>
</dbReference>
<feature type="compositionally biased region" description="Polar residues" evidence="6">
    <location>
        <begin position="1"/>
        <end position="10"/>
    </location>
</feature>
<dbReference type="Proteomes" id="UP000663671">
    <property type="component" value="Chromosome 4"/>
</dbReference>
<dbReference type="CDD" id="cd22928">
    <property type="entry name" value="HFD_POLE3_DPB4"/>
    <property type="match status" value="1"/>
</dbReference>
<evidence type="ECO:0000259" key="7">
    <source>
        <dbReference type="Pfam" id="PF00808"/>
    </source>
</evidence>
<protein>
    <recommendedName>
        <fullName evidence="4">DNA polymerase epsilon subunit D</fullName>
    </recommendedName>
    <alternativeName>
        <fullName evidence="5">DNA polymerase II subunit D</fullName>
    </alternativeName>
</protein>
<dbReference type="Gene3D" id="1.10.20.10">
    <property type="entry name" value="Histone, subunit A"/>
    <property type="match status" value="1"/>
</dbReference>
<dbReference type="SUPFAM" id="SSF47113">
    <property type="entry name" value="Histone-fold"/>
    <property type="match status" value="1"/>
</dbReference>
<organism evidence="8 9">
    <name type="scientific">Ajellomyces capsulatus</name>
    <name type="common">Darling's disease fungus</name>
    <name type="synonym">Histoplasma capsulatum</name>
    <dbReference type="NCBI Taxonomy" id="5037"/>
    <lineage>
        <taxon>Eukaryota</taxon>
        <taxon>Fungi</taxon>
        <taxon>Dikarya</taxon>
        <taxon>Ascomycota</taxon>
        <taxon>Pezizomycotina</taxon>
        <taxon>Eurotiomycetes</taxon>
        <taxon>Eurotiomycetidae</taxon>
        <taxon>Onygenales</taxon>
        <taxon>Ajellomycetaceae</taxon>
        <taxon>Histoplasma</taxon>
    </lineage>
</organism>
<comment type="subcellular location">
    <subcellularLocation>
        <location evidence="1">Nucleus</location>
    </subcellularLocation>
</comment>
<dbReference type="AlphaFoldDB" id="A0A8A1M8L8"/>
<feature type="compositionally biased region" description="Low complexity" evidence="6">
    <location>
        <begin position="143"/>
        <end position="163"/>
    </location>
</feature>
<dbReference type="InterPro" id="IPR009072">
    <property type="entry name" value="Histone-fold"/>
</dbReference>
<dbReference type="GO" id="GO:0031490">
    <property type="term" value="F:chromatin DNA binding"/>
    <property type="evidence" value="ECO:0007669"/>
    <property type="project" value="TreeGrafter"/>
</dbReference>
<dbReference type="GO" id="GO:0006974">
    <property type="term" value="P:DNA damage response"/>
    <property type="evidence" value="ECO:0007669"/>
    <property type="project" value="TreeGrafter"/>
</dbReference>
<evidence type="ECO:0000256" key="5">
    <source>
        <dbReference type="ARBA" id="ARBA00042096"/>
    </source>
</evidence>
<keyword evidence="3" id="KW-0539">Nucleus</keyword>
<feature type="compositionally biased region" description="Acidic residues" evidence="6">
    <location>
        <begin position="258"/>
        <end position="268"/>
    </location>
</feature>
<evidence type="ECO:0000256" key="1">
    <source>
        <dbReference type="ARBA" id="ARBA00004123"/>
    </source>
</evidence>
<reference evidence="8" key="1">
    <citation type="submission" date="2021-01" db="EMBL/GenBank/DDBJ databases">
        <title>Chromosome-level genome assembly of a human fungal pathogen reveals clustering of transcriptionally co-regulated genes.</title>
        <authorList>
            <person name="Voorhies M."/>
            <person name="Cohen S."/>
            <person name="Shea T.P."/>
            <person name="Petrus S."/>
            <person name="Munoz J.F."/>
            <person name="Poplawski S."/>
            <person name="Goldman W.E."/>
            <person name="Michael T."/>
            <person name="Cuomo C.A."/>
            <person name="Sil A."/>
            <person name="Beyhan S."/>
        </authorList>
    </citation>
    <scope>NUCLEOTIDE SEQUENCE</scope>
    <source>
        <strain evidence="8">WU24</strain>
    </source>
</reference>
<dbReference type="OrthoDB" id="1707486at2759"/>
<gene>
    <name evidence="8" type="primary">DPB4</name>
    <name evidence="8" type="ORF">I7I51_05626</name>
</gene>
<dbReference type="GO" id="GO:0031507">
    <property type="term" value="P:heterochromatin formation"/>
    <property type="evidence" value="ECO:0007669"/>
    <property type="project" value="TreeGrafter"/>
</dbReference>
<dbReference type="GO" id="GO:0046982">
    <property type="term" value="F:protein heterodimerization activity"/>
    <property type="evidence" value="ECO:0007669"/>
    <property type="project" value="InterPro"/>
</dbReference>
<accession>A0A8A1M8L8</accession>
<evidence type="ECO:0000256" key="6">
    <source>
        <dbReference type="SAM" id="MobiDB-lite"/>
    </source>
</evidence>
<dbReference type="GO" id="GO:0008622">
    <property type="term" value="C:epsilon DNA polymerase complex"/>
    <property type="evidence" value="ECO:0007669"/>
    <property type="project" value="TreeGrafter"/>
</dbReference>
<evidence type="ECO:0000256" key="4">
    <source>
        <dbReference type="ARBA" id="ARBA00039775"/>
    </source>
</evidence>
<evidence type="ECO:0000256" key="3">
    <source>
        <dbReference type="ARBA" id="ARBA00023242"/>
    </source>
</evidence>
<feature type="region of interest" description="Disordered" evidence="6">
    <location>
        <begin position="1"/>
        <end position="43"/>
    </location>
</feature>
<feature type="compositionally biased region" description="Acidic residues" evidence="6">
    <location>
        <begin position="212"/>
        <end position="251"/>
    </location>
</feature>